<gene>
    <name evidence="1" type="ORF">GCM10025869_18860</name>
</gene>
<dbReference type="Proteomes" id="UP001157069">
    <property type="component" value="Unassembled WGS sequence"/>
</dbReference>
<accession>A0ABQ6JUG8</accession>
<protein>
    <recommendedName>
        <fullName evidence="3">Heme-degrading domain-containing protein</fullName>
    </recommendedName>
</protein>
<evidence type="ECO:0000313" key="2">
    <source>
        <dbReference type="Proteomes" id="UP001157069"/>
    </source>
</evidence>
<dbReference type="InterPro" id="IPR010371">
    <property type="entry name" value="YBR137W-like"/>
</dbReference>
<dbReference type="SUPFAM" id="SSF143744">
    <property type="entry name" value="GlcG-like"/>
    <property type="match status" value="1"/>
</dbReference>
<proteinExistence type="predicted"/>
<reference evidence="2" key="1">
    <citation type="journal article" date="2019" name="Int. J. Syst. Evol. Microbiol.">
        <title>The Global Catalogue of Microorganisms (GCM) 10K type strain sequencing project: providing services to taxonomists for standard genome sequencing and annotation.</title>
        <authorList>
            <consortium name="The Broad Institute Genomics Platform"/>
            <consortium name="The Broad Institute Genome Sequencing Center for Infectious Disease"/>
            <person name="Wu L."/>
            <person name="Ma J."/>
        </authorList>
    </citation>
    <scope>NUCLEOTIDE SEQUENCE [LARGE SCALE GENOMIC DNA]</scope>
    <source>
        <strain evidence="2">NBRC 108755</strain>
    </source>
</reference>
<evidence type="ECO:0000313" key="1">
    <source>
        <dbReference type="EMBL" id="GMA91357.1"/>
    </source>
</evidence>
<dbReference type="InterPro" id="IPR038084">
    <property type="entry name" value="PduO/GlcC-like_sf"/>
</dbReference>
<dbReference type="PANTHER" id="PTHR28255">
    <property type="match status" value="1"/>
</dbReference>
<dbReference type="InterPro" id="IPR005624">
    <property type="entry name" value="PduO/GlcC-like"/>
</dbReference>
<dbReference type="EMBL" id="BSVA01000001">
    <property type="protein sequence ID" value="GMA91357.1"/>
    <property type="molecule type" value="Genomic_DNA"/>
</dbReference>
<name>A0ABQ6JUG8_9MICO</name>
<keyword evidence="2" id="KW-1185">Reference proteome</keyword>
<dbReference type="RefSeq" id="WP_284299649.1">
    <property type="nucleotide sequence ID" value="NZ_BSVA01000001.1"/>
</dbReference>
<sequence>MSELPEYTVADLEREPVFDVPAFDNDDAVGLGLAALEVIDERGLDLAVRIVLRGDVVFQAKLGASGPGNDPWLAGKAAVAERFGEPSLLVRRRHEEAGTPFEARTDVDHELLRAHGGSIPLRVNGEVVGTITTSGEPDVVDHATAAEAIRRYLDEG</sequence>
<dbReference type="Pfam" id="PF03928">
    <property type="entry name" value="HbpS-like"/>
    <property type="match status" value="1"/>
</dbReference>
<evidence type="ECO:0008006" key="3">
    <source>
        <dbReference type="Google" id="ProtNLM"/>
    </source>
</evidence>
<comment type="caution">
    <text evidence="1">The sequence shown here is derived from an EMBL/GenBank/DDBJ whole genome shotgun (WGS) entry which is preliminary data.</text>
</comment>
<dbReference type="Gene3D" id="3.30.450.150">
    <property type="entry name" value="Haem-degrading domain"/>
    <property type="match status" value="1"/>
</dbReference>
<organism evidence="1 2">
    <name type="scientific">Homoserinibacter gongjuensis</name>
    <dbReference type="NCBI Taxonomy" id="1162968"/>
    <lineage>
        <taxon>Bacteria</taxon>
        <taxon>Bacillati</taxon>
        <taxon>Actinomycetota</taxon>
        <taxon>Actinomycetes</taxon>
        <taxon>Micrococcales</taxon>
        <taxon>Microbacteriaceae</taxon>
        <taxon>Homoserinibacter</taxon>
    </lineage>
</organism>
<dbReference type="PANTHER" id="PTHR28255:SF1">
    <property type="entry name" value="UPF0303 PROTEIN YBR137W"/>
    <property type="match status" value="1"/>
</dbReference>